<dbReference type="RefSeq" id="WP_019617569.1">
    <property type="nucleotide sequence ID" value="NZ_JBHUNE010000008.1"/>
</dbReference>
<dbReference type="InterPro" id="IPR050095">
    <property type="entry name" value="ECF_ABC_transporter_ATP-bd"/>
</dbReference>
<organism evidence="6 7">
    <name type="scientific">Gulosibacter faecalis</name>
    <dbReference type="NCBI Taxonomy" id="272240"/>
    <lineage>
        <taxon>Bacteria</taxon>
        <taxon>Bacillati</taxon>
        <taxon>Actinomycetota</taxon>
        <taxon>Actinomycetes</taxon>
        <taxon>Micrococcales</taxon>
        <taxon>Microbacteriaceae</taxon>
        <taxon>Gulosibacter</taxon>
    </lineage>
</organism>
<dbReference type="SUPFAM" id="SSF52540">
    <property type="entry name" value="P-loop containing nucleoside triphosphate hydrolases"/>
    <property type="match status" value="1"/>
</dbReference>
<dbReference type="PANTHER" id="PTHR43553:SF24">
    <property type="entry name" value="ENERGY-COUPLING FACTOR TRANSPORTER ATP-BINDING PROTEIN ECFA1"/>
    <property type="match status" value="1"/>
</dbReference>
<reference evidence="7" key="1">
    <citation type="journal article" date="2019" name="Int. J. Syst. Evol. Microbiol.">
        <title>The Global Catalogue of Microorganisms (GCM) 10K type strain sequencing project: providing services to taxonomists for standard genome sequencing and annotation.</title>
        <authorList>
            <consortium name="The Broad Institute Genomics Platform"/>
            <consortium name="The Broad Institute Genome Sequencing Center for Infectious Disease"/>
            <person name="Wu L."/>
            <person name="Ma J."/>
        </authorList>
    </citation>
    <scope>NUCLEOTIDE SEQUENCE [LARGE SCALE GENOMIC DNA]</scope>
    <source>
        <strain evidence="7">TISTR 1514</strain>
    </source>
</reference>
<keyword evidence="3" id="KW-0547">Nucleotide-binding</keyword>
<sequence length="230" mass="24712">MTAANIELRGVSVTREGRPALRNVHFALDARRIAIIGENGSGKSTLARLLNGLVTATRGEVRVHGLDPAMQGPEVRRRVGFVFPNPAAQIIMPTVREDLAFSFRGRDLPRNEVRMRVDAALTRSGLQQLADAPAHSLSSGQQQLLAVTAVLSTEPALVVADEPTALLDLRNRETIAQTLLDADAAHQLVIVTHDLELAERCDVAVLVRDGGIEAVDAPAEVVARYRASVA</sequence>
<dbReference type="InterPro" id="IPR003593">
    <property type="entry name" value="AAA+_ATPase"/>
</dbReference>
<keyword evidence="4 6" id="KW-0067">ATP-binding</keyword>
<dbReference type="Gene3D" id="3.40.50.300">
    <property type="entry name" value="P-loop containing nucleotide triphosphate hydrolases"/>
    <property type="match status" value="1"/>
</dbReference>
<evidence type="ECO:0000256" key="4">
    <source>
        <dbReference type="ARBA" id="ARBA00022840"/>
    </source>
</evidence>
<keyword evidence="7" id="KW-1185">Reference proteome</keyword>
<comment type="caution">
    <text evidence="6">The sequence shown here is derived from an EMBL/GenBank/DDBJ whole genome shotgun (WGS) entry which is preliminary data.</text>
</comment>
<dbReference type="PROSITE" id="PS50893">
    <property type="entry name" value="ABC_TRANSPORTER_2"/>
    <property type="match status" value="1"/>
</dbReference>
<dbReference type="InterPro" id="IPR003439">
    <property type="entry name" value="ABC_transporter-like_ATP-bd"/>
</dbReference>
<name>A0ABW5UZC2_9MICO</name>
<evidence type="ECO:0000313" key="7">
    <source>
        <dbReference type="Proteomes" id="UP001597492"/>
    </source>
</evidence>
<dbReference type="CDD" id="cd03225">
    <property type="entry name" value="ABC_cobalt_CbiO_domain1"/>
    <property type="match status" value="1"/>
</dbReference>
<feature type="domain" description="ABC transporter" evidence="5">
    <location>
        <begin position="6"/>
        <end position="230"/>
    </location>
</feature>
<dbReference type="Proteomes" id="UP001597492">
    <property type="component" value="Unassembled WGS sequence"/>
</dbReference>
<protein>
    <submittedName>
        <fullName evidence="6">Energy-coupling factor ABC transporter ATP-binding protein</fullName>
    </submittedName>
</protein>
<dbReference type="InterPro" id="IPR027417">
    <property type="entry name" value="P-loop_NTPase"/>
</dbReference>
<proteinExistence type="inferred from homology"/>
<accession>A0ABW5UZC2</accession>
<evidence type="ECO:0000259" key="5">
    <source>
        <dbReference type="PROSITE" id="PS50893"/>
    </source>
</evidence>
<dbReference type="PANTHER" id="PTHR43553">
    <property type="entry name" value="HEAVY METAL TRANSPORTER"/>
    <property type="match status" value="1"/>
</dbReference>
<comment type="similarity">
    <text evidence="1">Belongs to the ABC transporter superfamily.</text>
</comment>
<gene>
    <name evidence="6" type="ORF">ACFSW7_10720</name>
</gene>
<dbReference type="SMART" id="SM00382">
    <property type="entry name" value="AAA"/>
    <property type="match status" value="1"/>
</dbReference>
<dbReference type="EMBL" id="JBHUNE010000008">
    <property type="protein sequence ID" value="MFD2758849.1"/>
    <property type="molecule type" value="Genomic_DNA"/>
</dbReference>
<dbReference type="Pfam" id="PF00005">
    <property type="entry name" value="ABC_tran"/>
    <property type="match status" value="1"/>
</dbReference>
<evidence type="ECO:0000256" key="2">
    <source>
        <dbReference type="ARBA" id="ARBA00022448"/>
    </source>
</evidence>
<dbReference type="InterPro" id="IPR015856">
    <property type="entry name" value="ABC_transpr_CbiO/EcfA_su"/>
</dbReference>
<evidence type="ECO:0000256" key="3">
    <source>
        <dbReference type="ARBA" id="ARBA00022741"/>
    </source>
</evidence>
<evidence type="ECO:0000313" key="6">
    <source>
        <dbReference type="EMBL" id="MFD2758849.1"/>
    </source>
</evidence>
<keyword evidence="2" id="KW-0813">Transport</keyword>
<dbReference type="GO" id="GO:0005524">
    <property type="term" value="F:ATP binding"/>
    <property type="evidence" value="ECO:0007669"/>
    <property type="project" value="UniProtKB-KW"/>
</dbReference>
<evidence type="ECO:0000256" key="1">
    <source>
        <dbReference type="ARBA" id="ARBA00005417"/>
    </source>
</evidence>